<dbReference type="PATRIC" id="fig|1292034.3.peg.3394"/>
<accession>R0CW46</accession>
<evidence type="ECO:0000313" key="1">
    <source>
        <dbReference type="EMBL" id="ENZ80701.1"/>
    </source>
</evidence>
<name>R0CW46_CAUVI</name>
<evidence type="ECO:0000313" key="2">
    <source>
        <dbReference type="Proteomes" id="UP000013063"/>
    </source>
</evidence>
<proteinExistence type="predicted"/>
<sequence length="158" mass="17021" precursor="true">MLAALLLTAAVTACPAEKAVYALRTEPAVTARFVPVASDQSWPSGVALRLDFHGKQQWFLPAIGGSNGENYMDRTTDPGTSGWKLPDPDGGWGRLGDFQYLGFDAGYTLLLGVPRAGQPAPAHMLLPTLDDALRHPRDGVDRDSLPRQFFDLVACKGL</sequence>
<keyword evidence="2" id="KW-1185">Reference proteome</keyword>
<dbReference type="AlphaFoldDB" id="R0CW46"/>
<dbReference type="RefSeq" id="WP_004622572.1">
    <property type="nucleotide sequence ID" value="NZ_APMP01000027.1"/>
</dbReference>
<reference evidence="1 2" key="1">
    <citation type="journal article" date="2013" name="Genome Announc.">
        <title>Draft Genome Sequence for Caulobacter sp. Strain OR37, a Bacterium Tolerant to Heavy Metals.</title>
        <authorList>
            <person name="Utturkar S.M."/>
            <person name="Bollmann A."/>
            <person name="Brzoska R.M."/>
            <person name="Klingeman D.M."/>
            <person name="Epstein S.E."/>
            <person name="Palumbo A.V."/>
            <person name="Brown S.D."/>
        </authorList>
    </citation>
    <scope>NUCLEOTIDE SEQUENCE [LARGE SCALE GENOMIC DNA]</scope>
    <source>
        <strain evidence="1 2">OR37</strain>
    </source>
</reference>
<dbReference type="eggNOG" id="ENOG50341VB">
    <property type="taxonomic scope" value="Bacteria"/>
</dbReference>
<dbReference type="EMBL" id="APMP01000027">
    <property type="protein sequence ID" value="ENZ80701.1"/>
    <property type="molecule type" value="Genomic_DNA"/>
</dbReference>
<dbReference type="OrthoDB" id="7188970at2"/>
<organism evidence="1 2">
    <name type="scientific">Caulobacter vibrioides OR37</name>
    <dbReference type="NCBI Taxonomy" id="1292034"/>
    <lineage>
        <taxon>Bacteria</taxon>
        <taxon>Pseudomonadati</taxon>
        <taxon>Pseudomonadota</taxon>
        <taxon>Alphaproteobacteria</taxon>
        <taxon>Caulobacterales</taxon>
        <taxon>Caulobacteraceae</taxon>
        <taxon>Caulobacter</taxon>
    </lineage>
</organism>
<dbReference type="STRING" id="1292034.OR37_03419"/>
<comment type="caution">
    <text evidence="1">The sequence shown here is derived from an EMBL/GenBank/DDBJ whole genome shotgun (WGS) entry which is preliminary data.</text>
</comment>
<protein>
    <submittedName>
        <fullName evidence="1">Uncharacterized protein</fullName>
    </submittedName>
</protein>
<dbReference type="Proteomes" id="UP000013063">
    <property type="component" value="Unassembled WGS sequence"/>
</dbReference>
<gene>
    <name evidence="1" type="ORF">OR37_03419</name>
</gene>